<evidence type="ECO:0000313" key="2">
    <source>
        <dbReference type="EMBL" id="CUN48516.1"/>
    </source>
</evidence>
<dbReference type="EMBL" id="CYZH01000001">
    <property type="protein sequence ID" value="CUN48516.1"/>
    <property type="molecule type" value="Genomic_DNA"/>
</dbReference>
<feature type="domain" description="AAA-ATPase-like" evidence="1">
    <location>
        <begin position="6"/>
        <end position="44"/>
    </location>
</feature>
<dbReference type="AlphaFoldDB" id="A0A173XBT2"/>
<accession>A0A173XBT2</accession>
<sequence length="315" mass="36508">MMKQIPYGLTDFGRIQKENYYYVDKTMFIEKIEMQPSYLFLIRPDASGNINEVEESFRMHCCGKLSDFVYRYEHLLGKNIWKVLDEKTKEEPGAFLSAINTYTTRKGDIKIYLLIDEYDNFTNTILSTYGMDLYRKAIHGEGYIRRFFNVIKAATTGMGSAVNRLFITGVSPVTMDDVTSGFNIGTNITNDPWFNDLVGFSEKELREMLAYYKEQGVLPMSIDDTVAMMKPNYDNYCFGENKLTDCMFNSDMVLYCMKSLILHGAKPKEIVDEAREQLIRYSKDECVAEARQKGKLKLTTVVWRSWELVLMEEVS</sequence>
<evidence type="ECO:0000259" key="1">
    <source>
        <dbReference type="Pfam" id="PF09820"/>
    </source>
</evidence>
<organism evidence="2 3">
    <name type="scientific">Bacteroides finegoldii</name>
    <dbReference type="NCBI Taxonomy" id="338188"/>
    <lineage>
        <taxon>Bacteria</taxon>
        <taxon>Pseudomonadati</taxon>
        <taxon>Bacteroidota</taxon>
        <taxon>Bacteroidia</taxon>
        <taxon>Bacteroidales</taxon>
        <taxon>Bacteroidaceae</taxon>
        <taxon>Bacteroides</taxon>
    </lineage>
</organism>
<gene>
    <name evidence="2" type="ORF">ERS852397_00329</name>
</gene>
<dbReference type="Pfam" id="PF09820">
    <property type="entry name" value="AAA-ATPase_like"/>
    <property type="match status" value="2"/>
</dbReference>
<dbReference type="PANTHER" id="PTHR34825">
    <property type="entry name" value="CONSERVED PROTEIN, WITH A WEAK D-GALACTARATE DEHYDRATASE/ALTRONATE HYDROLASE DOMAIN"/>
    <property type="match status" value="1"/>
</dbReference>
<proteinExistence type="predicted"/>
<feature type="domain" description="AAA-ATPase-like" evidence="1">
    <location>
        <begin position="49"/>
        <end position="179"/>
    </location>
</feature>
<evidence type="ECO:0000313" key="3">
    <source>
        <dbReference type="Proteomes" id="UP000095517"/>
    </source>
</evidence>
<name>A0A173XBT2_9BACE</name>
<protein>
    <submittedName>
        <fullName evidence="2">Protein of uncharacterized function (DUF1703)./Predicted AAA-ATPase</fullName>
    </submittedName>
</protein>
<dbReference type="STRING" id="338188.ERS852397_00329"/>
<dbReference type="PANTHER" id="PTHR34825:SF2">
    <property type="entry name" value="AAA-ATPASE-LIKE DOMAIN-CONTAINING PROTEIN"/>
    <property type="match status" value="1"/>
</dbReference>
<reference evidence="2 3" key="1">
    <citation type="submission" date="2015-09" db="EMBL/GenBank/DDBJ databases">
        <authorList>
            <consortium name="Pathogen Informatics"/>
        </authorList>
    </citation>
    <scope>NUCLEOTIDE SEQUENCE [LARGE SCALE GENOMIC DNA]</scope>
    <source>
        <strain evidence="2 3">2789STDY5608840</strain>
    </source>
</reference>
<dbReference type="InterPro" id="IPR018631">
    <property type="entry name" value="AAA-ATPase-like_dom"/>
</dbReference>
<dbReference type="Proteomes" id="UP000095517">
    <property type="component" value="Unassembled WGS sequence"/>
</dbReference>